<sequence>MIKSQTENGFLIRVPQTFHGYKVLDIIGCGSTSIVTLVEDLDTGKRYSAKIISCIDIEKQKLTYSIEKEIAILKEVDHPNIIKMKENFNIKNKYNEEFIVLILEYCENGDLLTLATSNKIKNNFQLKTILYSFLQSIKYLHSRFISHGDIKAENILLTSKNVAKLCDFGYCRTTFVAGDDSKNGTLYYAAPELFYTGEFNPLKTDIYAIGITLYSISELQFPFRDGDRNYIVKQIVSGNLSLRPGMDKKLKNLVLKCTALDPANRPTIDEILNDEYFDSCLRKKINSKDNNLGQNSLLIEKQYSYLSSSSSSQEKSKVSQQSFDSNEYHLNY</sequence>
<dbReference type="PROSITE" id="PS00108">
    <property type="entry name" value="PROTEIN_KINASE_ST"/>
    <property type="match status" value="1"/>
</dbReference>
<dbReference type="InterPro" id="IPR008271">
    <property type="entry name" value="Ser/Thr_kinase_AS"/>
</dbReference>
<dbReference type="Gene3D" id="1.10.510.10">
    <property type="entry name" value="Transferase(Phosphotransferase) domain 1"/>
    <property type="match status" value="1"/>
</dbReference>
<protein>
    <recommendedName>
        <fullName evidence="2">Protein kinase domain-containing protein</fullName>
    </recommendedName>
</protein>
<gene>
    <name evidence="3" type="ORF">M9Y10_032457</name>
</gene>
<feature type="compositionally biased region" description="Low complexity" evidence="1">
    <location>
        <begin position="310"/>
        <end position="322"/>
    </location>
</feature>
<dbReference type="InterPro" id="IPR011009">
    <property type="entry name" value="Kinase-like_dom_sf"/>
</dbReference>
<dbReference type="Proteomes" id="UP001470230">
    <property type="component" value="Unassembled WGS sequence"/>
</dbReference>
<keyword evidence="4" id="KW-1185">Reference proteome</keyword>
<dbReference type="SMART" id="SM00220">
    <property type="entry name" value="S_TKc"/>
    <property type="match status" value="1"/>
</dbReference>
<reference evidence="3 4" key="1">
    <citation type="submission" date="2024-04" db="EMBL/GenBank/DDBJ databases">
        <title>Tritrichomonas musculus Genome.</title>
        <authorList>
            <person name="Alves-Ferreira E."/>
            <person name="Grigg M."/>
            <person name="Lorenzi H."/>
            <person name="Galac M."/>
        </authorList>
    </citation>
    <scope>NUCLEOTIDE SEQUENCE [LARGE SCALE GENOMIC DNA]</scope>
    <source>
        <strain evidence="3 4">EAF2021</strain>
    </source>
</reference>
<dbReference type="SUPFAM" id="SSF56112">
    <property type="entry name" value="Protein kinase-like (PK-like)"/>
    <property type="match status" value="1"/>
</dbReference>
<feature type="domain" description="Protein kinase" evidence="2">
    <location>
        <begin position="21"/>
        <end position="277"/>
    </location>
</feature>
<dbReference type="PANTHER" id="PTHR24362">
    <property type="entry name" value="SERINE/THREONINE-PROTEIN KINASE NEK"/>
    <property type="match status" value="1"/>
</dbReference>
<evidence type="ECO:0000259" key="2">
    <source>
        <dbReference type="PROSITE" id="PS50011"/>
    </source>
</evidence>
<dbReference type="InterPro" id="IPR000719">
    <property type="entry name" value="Prot_kinase_dom"/>
</dbReference>
<dbReference type="PANTHER" id="PTHR24362:SF309">
    <property type="entry name" value="PROTEIN KINASE DOMAIN-CONTAINING PROTEIN"/>
    <property type="match status" value="1"/>
</dbReference>
<evidence type="ECO:0000313" key="4">
    <source>
        <dbReference type="Proteomes" id="UP001470230"/>
    </source>
</evidence>
<comment type="caution">
    <text evidence="3">The sequence shown here is derived from an EMBL/GenBank/DDBJ whole genome shotgun (WGS) entry which is preliminary data.</text>
</comment>
<feature type="region of interest" description="Disordered" evidence="1">
    <location>
        <begin position="310"/>
        <end position="332"/>
    </location>
</feature>
<evidence type="ECO:0000256" key="1">
    <source>
        <dbReference type="SAM" id="MobiDB-lite"/>
    </source>
</evidence>
<evidence type="ECO:0000313" key="3">
    <source>
        <dbReference type="EMBL" id="KAK8838994.1"/>
    </source>
</evidence>
<dbReference type="Pfam" id="PF00069">
    <property type="entry name" value="Pkinase"/>
    <property type="match status" value="1"/>
</dbReference>
<dbReference type="EMBL" id="JAPFFF010000053">
    <property type="protein sequence ID" value="KAK8838994.1"/>
    <property type="molecule type" value="Genomic_DNA"/>
</dbReference>
<organism evidence="3 4">
    <name type="scientific">Tritrichomonas musculus</name>
    <dbReference type="NCBI Taxonomy" id="1915356"/>
    <lineage>
        <taxon>Eukaryota</taxon>
        <taxon>Metamonada</taxon>
        <taxon>Parabasalia</taxon>
        <taxon>Tritrichomonadida</taxon>
        <taxon>Tritrichomonadidae</taxon>
        <taxon>Tritrichomonas</taxon>
    </lineage>
</organism>
<name>A0ABR2GYJ0_9EUKA</name>
<dbReference type="PROSITE" id="PS50011">
    <property type="entry name" value="PROTEIN_KINASE_DOM"/>
    <property type="match status" value="1"/>
</dbReference>
<proteinExistence type="predicted"/>
<accession>A0ABR2GYJ0</accession>